<evidence type="ECO:0000313" key="7">
    <source>
        <dbReference type="Proteomes" id="UP000683507"/>
    </source>
</evidence>
<dbReference type="Pfam" id="PF01934">
    <property type="entry name" value="HepT-like"/>
    <property type="match status" value="1"/>
</dbReference>
<evidence type="ECO:0000313" key="6">
    <source>
        <dbReference type="EMBL" id="CAG5076705.1"/>
    </source>
</evidence>
<dbReference type="AlphaFoldDB" id="A0A916JIS7"/>
<keyword evidence="5" id="KW-0378">Hydrolase</keyword>
<sequence length="111" mass="13145">MENKIKTWLMDIQNAIEEINLFIPDKKDFFQFQNDLKTKRAIERNIEIIGEAMNRILTVDENFPIENARKIVDTRNRIIHGYDKVSEDIIWAIVVKDLPLLYGEVTELIKK</sequence>
<keyword evidence="7" id="KW-1185">Reference proteome</keyword>
<reference evidence="6" key="1">
    <citation type="submission" date="2021-04" db="EMBL/GenBank/DDBJ databases">
        <authorList>
            <person name="Rodrigo-Torres L."/>
            <person name="Arahal R. D."/>
            <person name="Lucena T."/>
        </authorList>
    </citation>
    <scope>NUCLEOTIDE SEQUENCE</scope>
    <source>
        <strain evidence="6">AS29M-1</strain>
    </source>
</reference>
<organism evidence="6 7">
    <name type="scientific">Parvicella tangerina</name>
    <dbReference type="NCBI Taxonomy" id="2829795"/>
    <lineage>
        <taxon>Bacteria</taxon>
        <taxon>Pseudomonadati</taxon>
        <taxon>Bacteroidota</taxon>
        <taxon>Flavobacteriia</taxon>
        <taxon>Flavobacteriales</taxon>
        <taxon>Parvicellaceae</taxon>
        <taxon>Parvicella</taxon>
    </lineage>
</organism>
<dbReference type="GO" id="GO:0016787">
    <property type="term" value="F:hydrolase activity"/>
    <property type="evidence" value="ECO:0007669"/>
    <property type="project" value="UniProtKB-KW"/>
</dbReference>
<dbReference type="RefSeq" id="WP_258540417.1">
    <property type="nucleotide sequence ID" value="NZ_OU015584.1"/>
</dbReference>
<protein>
    <recommendedName>
        <fullName evidence="8">DUF86 domain-containing protein</fullName>
    </recommendedName>
</protein>
<dbReference type="KEGG" id="ptan:CRYO30217_00177"/>
<dbReference type="EMBL" id="OU015584">
    <property type="protein sequence ID" value="CAG5076705.1"/>
    <property type="molecule type" value="Genomic_DNA"/>
</dbReference>
<dbReference type="InterPro" id="IPR008201">
    <property type="entry name" value="HepT-like"/>
</dbReference>
<evidence type="ECO:0000256" key="3">
    <source>
        <dbReference type="ARBA" id="ARBA00022722"/>
    </source>
</evidence>
<keyword evidence="1" id="KW-0597">Phosphoprotein</keyword>
<evidence type="ECO:0000256" key="1">
    <source>
        <dbReference type="ARBA" id="ARBA00022553"/>
    </source>
</evidence>
<dbReference type="GO" id="GO:0110001">
    <property type="term" value="C:toxin-antitoxin complex"/>
    <property type="evidence" value="ECO:0007669"/>
    <property type="project" value="InterPro"/>
</dbReference>
<name>A0A916JIS7_9FLAO</name>
<dbReference type="GO" id="GO:0000166">
    <property type="term" value="F:nucleotide binding"/>
    <property type="evidence" value="ECO:0007669"/>
    <property type="project" value="UniProtKB-KW"/>
</dbReference>
<dbReference type="PANTHER" id="PTHR34139:SF1">
    <property type="entry name" value="RNASE MJ1380-RELATED"/>
    <property type="match status" value="1"/>
</dbReference>
<evidence type="ECO:0000256" key="5">
    <source>
        <dbReference type="ARBA" id="ARBA00022801"/>
    </source>
</evidence>
<dbReference type="InterPro" id="IPR051813">
    <property type="entry name" value="HepT_RNase_toxin"/>
</dbReference>
<dbReference type="PANTHER" id="PTHR34139">
    <property type="entry name" value="UPF0331 PROTEIN MJ0127"/>
    <property type="match status" value="1"/>
</dbReference>
<keyword evidence="4" id="KW-0547">Nucleotide-binding</keyword>
<dbReference type="GO" id="GO:0004540">
    <property type="term" value="F:RNA nuclease activity"/>
    <property type="evidence" value="ECO:0007669"/>
    <property type="project" value="InterPro"/>
</dbReference>
<keyword evidence="2" id="KW-1277">Toxin-antitoxin system</keyword>
<evidence type="ECO:0000256" key="2">
    <source>
        <dbReference type="ARBA" id="ARBA00022649"/>
    </source>
</evidence>
<accession>A0A916JIS7</accession>
<gene>
    <name evidence="6" type="ORF">CRYO30217_00177</name>
</gene>
<evidence type="ECO:0008006" key="8">
    <source>
        <dbReference type="Google" id="ProtNLM"/>
    </source>
</evidence>
<dbReference type="Proteomes" id="UP000683507">
    <property type="component" value="Chromosome"/>
</dbReference>
<evidence type="ECO:0000256" key="4">
    <source>
        <dbReference type="ARBA" id="ARBA00022741"/>
    </source>
</evidence>
<keyword evidence="3" id="KW-0540">Nuclease</keyword>
<proteinExistence type="predicted"/>